<dbReference type="GO" id="GO:0046872">
    <property type="term" value="F:metal ion binding"/>
    <property type="evidence" value="ECO:0007669"/>
    <property type="project" value="UniProtKB-KW"/>
</dbReference>
<dbReference type="HOGENOM" id="CLU_2165576_0_0_6"/>
<gene>
    <name evidence="10" type="ORF">HMPREF0027_1096</name>
</gene>
<evidence type="ECO:0000259" key="8">
    <source>
        <dbReference type="Pfam" id="PF04261"/>
    </source>
</evidence>
<dbReference type="PANTHER" id="PTHR30521">
    <property type="entry name" value="DEFERROCHELATASE/PEROXIDASE"/>
    <property type="match status" value="1"/>
</dbReference>
<evidence type="ECO:0000256" key="5">
    <source>
        <dbReference type="ARBA" id="ARBA00022729"/>
    </source>
</evidence>
<keyword evidence="6" id="KW-0560">Oxidoreductase</keyword>
<evidence type="ECO:0000313" key="11">
    <source>
        <dbReference type="Proteomes" id="UP000005467"/>
    </source>
</evidence>
<dbReference type="InterPro" id="IPR011008">
    <property type="entry name" value="Dimeric_a/b-barrel"/>
</dbReference>
<evidence type="ECO:0000256" key="7">
    <source>
        <dbReference type="ARBA" id="ARBA00023004"/>
    </source>
</evidence>
<dbReference type="InterPro" id="IPR006314">
    <property type="entry name" value="Dyp_peroxidase"/>
</dbReference>
<dbReference type="Pfam" id="PF04261">
    <property type="entry name" value="Dyp_perox_N"/>
    <property type="match status" value="1"/>
</dbReference>
<dbReference type="GO" id="GO:0020037">
    <property type="term" value="F:heme binding"/>
    <property type="evidence" value="ECO:0007669"/>
    <property type="project" value="InterPro"/>
</dbReference>
<keyword evidence="7" id="KW-0408">Iron</keyword>
<dbReference type="Pfam" id="PF20628">
    <property type="entry name" value="Dyp_perox_C"/>
    <property type="match status" value="1"/>
</dbReference>
<organism evidence="10 11">
    <name type="scientific">Actinobacillus ureae ATCC 25976</name>
    <dbReference type="NCBI Taxonomy" id="887324"/>
    <lineage>
        <taxon>Bacteria</taxon>
        <taxon>Pseudomonadati</taxon>
        <taxon>Pseudomonadota</taxon>
        <taxon>Gammaproteobacteria</taxon>
        <taxon>Pasteurellales</taxon>
        <taxon>Pasteurellaceae</taxon>
        <taxon>Actinobacillus</taxon>
    </lineage>
</organism>
<dbReference type="NCBIfam" id="TIGR01413">
    <property type="entry name" value="Dyp_perox_fam"/>
    <property type="match status" value="1"/>
</dbReference>
<keyword evidence="2" id="KW-0575">Peroxidase</keyword>
<evidence type="ECO:0000256" key="6">
    <source>
        <dbReference type="ARBA" id="ARBA00023002"/>
    </source>
</evidence>
<name>E8KGX9_9PAST</name>
<evidence type="ECO:0000256" key="3">
    <source>
        <dbReference type="ARBA" id="ARBA00022617"/>
    </source>
</evidence>
<comment type="cofactor">
    <cofactor evidence="1">
        <name>heme b</name>
        <dbReference type="ChEBI" id="CHEBI:60344"/>
    </cofactor>
</comment>
<dbReference type="GO" id="GO:0005829">
    <property type="term" value="C:cytosol"/>
    <property type="evidence" value="ECO:0007669"/>
    <property type="project" value="TreeGrafter"/>
</dbReference>
<dbReference type="SUPFAM" id="SSF54909">
    <property type="entry name" value="Dimeric alpha+beta barrel"/>
    <property type="match status" value="1"/>
</dbReference>
<sequence>MLHFPRDQLQAEFSGGDICIQACADDPQVTFHAVRNLVRAVRGEVKMKWSQMGFNSFLNNETPRNLFAFKDGTANAESLKDQDNVVWVQNGWLQGGSYLVVRRIKMFLET</sequence>
<dbReference type="AlphaFoldDB" id="E8KGX9"/>
<keyword evidence="5" id="KW-0732">Signal</keyword>
<dbReference type="EMBL" id="AEVG01000072">
    <property type="protein sequence ID" value="EFX91845.1"/>
    <property type="molecule type" value="Genomic_DNA"/>
</dbReference>
<keyword evidence="11" id="KW-1185">Reference proteome</keyword>
<feature type="domain" description="Dyp-type peroxidase N-terminal" evidence="8">
    <location>
        <begin position="2"/>
        <end position="55"/>
    </location>
</feature>
<dbReference type="PANTHER" id="PTHR30521:SF4">
    <property type="entry name" value="DEFERROCHELATASE"/>
    <property type="match status" value="1"/>
</dbReference>
<proteinExistence type="predicted"/>
<evidence type="ECO:0000259" key="9">
    <source>
        <dbReference type="Pfam" id="PF20628"/>
    </source>
</evidence>
<dbReference type="InterPro" id="IPR048328">
    <property type="entry name" value="Dyp_perox_C"/>
</dbReference>
<keyword evidence="3" id="KW-0349">Heme</keyword>
<accession>E8KGX9</accession>
<dbReference type="PROSITE" id="PS51404">
    <property type="entry name" value="DYP_PEROXIDASE"/>
    <property type="match status" value="1"/>
</dbReference>
<evidence type="ECO:0000256" key="2">
    <source>
        <dbReference type="ARBA" id="ARBA00022559"/>
    </source>
</evidence>
<dbReference type="InterPro" id="IPR048327">
    <property type="entry name" value="Dyp_perox_N"/>
</dbReference>
<dbReference type="Proteomes" id="UP000005467">
    <property type="component" value="Unassembled WGS sequence"/>
</dbReference>
<evidence type="ECO:0000256" key="4">
    <source>
        <dbReference type="ARBA" id="ARBA00022723"/>
    </source>
</evidence>
<reference evidence="10 11" key="1">
    <citation type="submission" date="2011-01" db="EMBL/GenBank/DDBJ databases">
        <authorList>
            <person name="Muzny D."/>
            <person name="Qin X."/>
            <person name="Deng J."/>
            <person name="Jiang H."/>
            <person name="Liu Y."/>
            <person name="Qu J."/>
            <person name="Song X.-Z."/>
            <person name="Zhang L."/>
            <person name="Thornton R."/>
            <person name="Coyle M."/>
            <person name="Francisco L."/>
            <person name="Jackson L."/>
            <person name="Javaid M."/>
            <person name="Korchina V."/>
            <person name="Kovar C."/>
            <person name="Mata R."/>
            <person name="Mathew T."/>
            <person name="Ngo R."/>
            <person name="Nguyen L."/>
            <person name="Nguyen N."/>
            <person name="Okwuonu G."/>
            <person name="Ongeri F."/>
            <person name="Pham C."/>
            <person name="Simmons D."/>
            <person name="Wilczek-Boney K."/>
            <person name="Hale W."/>
            <person name="Jakkamsetti A."/>
            <person name="Pham P."/>
            <person name="Ruth R."/>
            <person name="San Lucas F."/>
            <person name="Warren J."/>
            <person name="Zhang J."/>
            <person name="Zhao Z."/>
            <person name="Zhou C."/>
            <person name="Zhu D."/>
            <person name="Lee S."/>
            <person name="Bess C."/>
            <person name="Blankenburg K."/>
            <person name="Forbes L."/>
            <person name="Fu Q."/>
            <person name="Gubbala S."/>
            <person name="Hirani K."/>
            <person name="Jayaseelan J.C."/>
            <person name="Lara F."/>
            <person name="Munidasa M."/>
            <person name="Palculict T."/>
            <person name="Patil S."/>
            <person name="Pu L.-L."/>
            <person name="Saada N."/>
            <person name="Tang L."/>
            <person name="Weissenberger G."/>
            <person name="Zhu Y."/>
            <person name="Hemphill L."/>
            <person name="Shang Y."/>
            <person name="Youmans B."/>
            <person name="Ayvaz T."/>
            <person name="Ross M."/>
            <person name="Santibanez J."/>
            <person name="Aqrawi P."/>
            <person name="Gross S."/>
            <person name="Joshi V."/>
            <person name="Fowler G."/>
            <person name="Nazareth L."/>
            <person name="Reid J."/>
            <person name="Worley K."/>
            <person name="Petrosino J."/>
            <person name="Highlander S."/>
            <person name="Gibbs R."/>
        </authorList>
    </citation>
    <scope>NUCLEOTIDE SEQUENCE [LARGE SCALE GENOMIC DNA]</scope>
    <source>
        <strain evidence="10 11">ATCC 25976</strain>
    </source>
</reference>
<keyword evidence="4" id="KW-0479">Metal-binding</keyword>
<dbReference type="GO" id="GO:0004601">
    <property type="term" value="F:peroxidase activity"/>
    <property type="evidence" value="ECO:0007669"/>
    <property type="project" value="UniProtKB-KW"/>
</dbReference>
<protein>
    <submittedName>
        <fullName evidence="10">Uncharacterized protein</fullName>
    </submittedName>
</protein>
<evidence type="ECO:0000256" key="1">
    <source>
        <dbReference type="ARBA" id="ARBA00001970"/>
    </source>
</evidence>
<comment type="caution">
    <text evidence="10">The sequence shown here is derived from an EMBL/GenBank/DDBJ whole genome shotgun (WGS) entry which is preliminary data.</text>
</comment>
<evidence type="ECO:0000313" key="10">
    <source>
        <dbReference type="EMBL" id="EFX91845.1"/>
    </source>
</evidence>
<feature type="domain" description="Dyp-type peroxidase C-terminal" evidence="9">
    <location>
        <begin position="62"/>
        <end position="109"/>
    </location>
</feature>